<comment type="caution">
    <text evidence="2">The sequence shown here is derived from an EMBL/GenBank/DDBJ whole genome shotgun (WGS) entry which is preliminary data.</text>
</comment>
<proteinExistence type="predicted"/>
<dbReference type="Proteomes" id="UP000466794">
    <property type="component" value="Unassembled WGS sequence"/>
</dbReference>
<dbReference type="AlphaFoldDB" id="A0A7K1V1P5"/>
<gene>
    <name evidence="2" type="ORF">GPX89_25100</name>
</gene>
<protein>
    <submittedName>
        <fullName evidence="2">DUF222 domain-containing protein</fullName>
    </submittedName>
</protein>
<sequence>MQLLDIIVRALDREHQFHVILPPHGVCGKVCHVECGSCAMTRARHRNRYVAALFEPTQDRRGTDSRITLFANSFPGVLVRSCFRVARFETMIECMTETAADLFAAYAVIEELRVVHSEIAAMEARQVALMTALYTLRREEQLDLGVAYLHAGEDAATEIGIALKMSQRSVDLLINLGLDLNNRCPATREAFAAGRIDLAQARAISQTLINVPDEVRADLEPKIAAYAENHAPARVRHTARRWLLEVDPEGQALRRKTAEADRYVNITAADNGTAVLDAVLPAPGGQALYERLREMASSQVCRHDPRTTAQRRADALVALADGTGRLVCQCGHPDCPCTESPDSMPVARKALVHVGVSAETLAGLRDNPALLAGLGAIDADLARQVARHARFHLIDSQPATDTNGTDIAATAAETFTAERELRYRPGARVAARVRALDGTCRAPGCHIPAAAADLDHQDRFDHADPASGGPTTEDNLGARCRRHHRLKTHAENHRNQWQVIHRPGREVEWVTPTGESVTTEPEGVKFLFPTEFVPPVTAAGVPDAPAPESFYDPGDAVNELTEVLHVYTTPAQRRAHRGARRARHNM</sequence>
<dbReference type="CDD" id="cd00085">
    <property type="entry name" value="HNHc"/>
    <property type="match status" value="1"/>
</dbReference>
<dbReference type="InterPro" id="IPR003870">
    <property type="entry name" value="DUF222"/>
</dbReference>
<evidence type="ECO:0000313" key="3">
    <source>
        <dbReference type="Proteomes" id="UP000466794"/>
    </source>
</evidence>
<accession>A0A7K1V1P5</accession>
<dbReference type="Pfam" id="PF02720">
    <property type="entry name" value="DUF222"/>
    <property type="match status" value="1"/>
</dbReference>
<name>A0A7K1V1P5_9NOCA</name>
<keyword evidence="3" id="KW-1185">Reference proteome</keyword>
<dbReference type="InterPro" id="IPR003615">
    <property type="entry name" value="HNH_nuc"/>
</dbReference>
<reference evidence="2 3" key="1">
    <citation type="submission" date="2019-12" db="EMBL/GenBank/DDBJ databases">
        <title>Nocardia sp. nov. ET3-3 isolated from soil.</title>
        <authorList>
            <person name="Kanchanasin P."/>
            <person name="Tanasupawat S."/>
            <person name="Yuki M."/>
            <person name="Kudo T."/>
        </authorList>
    </citation>
    <scope>NUCLEOTIDE SEQUENCE [LARGE SCALE GENOMIC DNA]</scope>
    <source>
        <strain evidence="2 3">ET3-3</strain>
    </source>
</reference>
<feature type="domain" description="DUF222" evidence="1">
    <location>
        <begin position="119"/>
        <end position="396"/>
    </location>
</feature>
<organism evidence="2 3">
    <name type="scientific">Nocardia terrae</name>
    <dbReference type="NCBI Taxonomy" id="2675851"/>
    <lineage>
        <taxon>Bacteria</taxon>
        <taxon>Bacillati</taxon>
        <taxon>Actinomycetota</taxon>
        <taxon>Actinomycetes</taxon>
        <taxon>Mycobacteriales</taxon>
        <taxon>Nocardiaceae</taxon>
        <taxon>Nocardia</taxon>
    </lineage>
</organism>
<evidence type="ECO:0000313" key="2">
    <source>
        <dbReference type="EMBL" id="MVU80514.1"/>
    </source>
</evidence>
<evidence type="ECO:0000259" key="1">
    <source>
        <dbReference type="Pfam" id="PF02720"/>
    </source>
</evidence>
<dbReference type="EMBL" id="WRPP01000005">
    <property type="protein sequence ID" value="MVU80514.1"/>
    <property type="molecule type" value="Genomic_DNA"/>
</dbReference>